<dbReference type="InterPro" id="IPR003607">
    <property type="entry name" value="HD/PDEase_dom"/>
</dbReference>
<sequence>MKEETLINTRQFVMHFHANDTSGHDWWHVNRVTQLALQIAIKEKADLFLVEMAALLHDIDDWKLGNSGTSKTELFLDSTGLPPSEVTDILTIISEVSFKGAGVDTPANTIESQCVQDADRLDAIGAIGIARAFTYGGSKNRSLYEPGVNPILHGSFQEYQTNQSHTINHFYEKLLLLKDRMTTPSAKAIAQERHDFMERYLDQFFREWNLS</sequence>
<dbReference type="AlphaFoldDB" id="A0A1G6JC26"/>
<feature type="domain" description="HD/PDEase" evidence="1">
    <location>
        <begin position="21"/>
        <end position="133"/>
    </location>
</feature>
<dbReference type="STRING" id="1640674.SAMN05216323_101920"/>
<dbReference type="CDD" id="cd00077">
    <property type="entry name" value="HDc"/>
    <property type="match status" value="1"/>
</dbReference>
<dbReference type="Gene3D" id="1.20.58.1910">
    <property type="match status" value="1"/>
</dbReference>
<dbReference type="InterPro" id="IPR006674">
    <property type="entry name" value="HD_domain"/>
</dbReference>
<evidence type="ECO:0000313" key="2">
    <source>
        <dbReference type="EMBL" id="SDC15456.1"/>
    </source>
</evidence>
<organism evidence="2 3">
    <name type="scientific">Williamwhitmania taraxaci</name>
    <dbReference type="NCBI Taxonomy" id="1640674"/>
    <lineage>
        <taxon>Bacteria</taxon>
        <taxon>Pseudomonadati</taxon>
        <taxon>Bacteroidota</taxon>
        <taxon>Bacteroidia</taxon>
        <taxon>Bacteroidales</taxon>
        <taxon>Williamwhitmaniaceae</taxon>
        <taxon>Williamwhitmania</taxon>
    </lineage>
</organism>
<dbReference type="RefSeq" id="WP_092437259.1">
    <property type="nucleotide sequence ID" value="NZ_FMYP01000019.1"/>
</dbReference>
<evidence type="ECO:0000313" key="3">
    <source>
        <dbReference type="Proteomes" id="UP000199452"/>
    </source>
</evidence>
<name>A0A1G6JC26_9BACT</name>
<dbReference type="Pfam" id="PF01966">
    <property type="entry name" value="HD"/>
    <property type="match status" value="1"/>
</dbReference>
<dbReference type="SUPFAM" id="SSF109604">
    <property type="entry name" value="HD-domain/PDEase-like"/>
    <property type="match status" value="1"/>
</dbReference>
<dbReference type="PANTHER" id="PTHR33594:SF1">
    <property type="entry name" value="HD_PDEASE DOMAIN-CONTAINING PROTEIN"/>
    <property type="match status" value="1"/>
</dbReference>
<dbReference type="EMBL" id="FMYP01000019">
    <property type="protein sequence ID" value="SDC15456.1"/>
    <property type="molecule type" value="Genomic_DNA"/>
</dbReference>
<accession>A0A1G6JC26</accession>
<dbReference type="PANTHER" id="PTHR33594">
    <property type="entry name" value="SUPERFAMILY HYDROLASE, PUTATIVE (AFU_ORTHOLOGUE AFUA_1G03035)-RELATED"/>
    <property type="match status" value="1"/>
</dbReference>
<reference evidence="2 3" key="1">
    <citation type="submission" date="2016-09" db="EMBL/GenBank/DDBJ databases">
        <authorList>
            <person name="Capua I."/>
            <person name="De Benedictis P."/>
            <person name="Joannis T."/>
            <person name="Lombin L.H."/>
            <person name="Cattoli G."/>
        </authorList>
    </citation>
    <scope>NUCLEOTIDE SEQUENCE [LARGE SCALE GENOMIC DNA]</scope>
    <source>
        <strain evidence="2 3">A7P-90m</strain>
    </source>
</reference>
<proteinExistence type="predicted"/>
<dbReference type="OrthoDB" id="9797344at2"/>
<protein>
    <recommendedName>
        <fullName evidence="1">HD/PDEase domain-containing protein</fullName>
    </recommendedName>
</protein>
<evidence type="ECO:0000259" key="1">
    <source>
        <dbReference type="SMART" id="SM00471"/>
    </source>
</evidence>
<dbReference type="Proteomes" id="UP000199452">
    <property type="component" value="Unassembled WGS sequence"/>
</dbReference>
<dbReference type="Gene3D" id="1.10.472.50">
    <property type="entry name" value="HD-domain/PDEase-like"/>
    <property type="match status" value="1"/>
</dbReference>
<dbReference type="SMART" id="SM00471">
    <property type="entry name" value="HDc"/>
    <property type="match status" value="1"/>
</dbReference>
<gene>
    <name evidence="2" type="ORF">SAMN05216323_101920</name>
</gene>
<keyword evidence="3" id="KW-1185">Reference proteome</keyword>